<evidence type="ECO:0000313" key="1">
    <source>
        <dbReference type="EMBL" id="KAA3672330.1"/>
    </source>
</evidence>
<proteinExistence type="predicted"/>
<organism evidence="1 2">
    <name type="scientific">Paragonimus westermani</name>
    <dbReference type="NCBI Taxonomy" id="34504"/>
    <lineage>
        <taxon>Eukaryota</taxon>
        <taxon>Metazoa</taxon>
        <taxon>Spiralia</taxon>
        <taxon>Lophotrochozoa</taxon>
        <taxon>Platyhelminthes</taxon>
        <taxon>Trematoda</taxon>
        <taxon>Digenea</taxon>
        <taxon>Plagiorchiida</taxon>
        <taxon>Troglotremata</taxon>
        <taxon>Troglotrematidae</taxon>
        <taxon>Paragonimus</taxon>
    </lineage>
</organism>
<name>A0A5J4NAB9_9TREM</name>
<dbReference type="PANTHER" id="PTHR47027:SF20">
    <property type="entry name" value="REVERSE TRANSCRIPTASE-LIKE PROTEIN WITH RNA-DIRECTED DNA POLYMERASE DOMAIN"/>
    <property type="match status" value="1"/>
</dbReference>
<evidence type="ECO:0000313" key="2">
    <source>
        <dbReference type="Proteomes" id="UP000324629"/>
    </source>
</evidence>
<dbReference type="EMBL" id="QNGE01005037">
    <property type="protein sequence ID" value="KAA3672330.1"/>
    <property type="molecule type" value="Genomic_DNA"/>
</dbReference>
<protein>
    <submittedName>
        <fullName evidence="1">Uncharacterized protein</fullName>
    </submittedName>
</protein>
<keyword evidence="2" id="KW-1185">Reference proteome</keyword>
<accession>A0A5J4NAB9</accession>
<dbReference type="AlphaFoldDB" id="A0A5J4NAB9"/>
<dbReference type="PANTHER" id="PTHR47027">
    <property type="entry name" value="REVERSE TRANSCRIPTASE DOMAIN-CONTAINING PROTEIN"/>
    <property type="match status" value="1"/>
</dbReference>
<comment type="caution">
    <text evidence="1">The sequence shown here is derived from an EMBL/GenBank/DDBJ whole genome shotgun (WGS) entry which is preliminary data.</text>
</comment>
<dbReference type="Proteomes" id="UP000324629">
    <property type="component" value="Unassembled WGS sequence"/>
</dbReference>
<sequence>MRFAHSKYKVLLQDWGIFTPTFFIADNPLEAVDSFTYVGSTISSACNVADEISARIAKARVAFSKLRHLWRRKDVRLSLKGRVYNACVLFILLYGSETWPVHMGDINRLSVFDHRCPRRLAHIKWADGVSNVAVHRRVFRNVRDARSIGQPHHDGPLYYPVVATINLGSYGVLDFYKPIKDIMNSAVDDQNTNEVVCKVLLFPCTPIS</sequence>
<gene>
    <name evidence="1" type="ORF">DEA37_0007373</name>
</gene>
<reference evidence="1 2" key="1">
    <citation type="journal article" date="2019" name="Gigascience">
        <title>Whole-genome sequence of the oriental lung fluke Paragonimus westermani.</title>
        <authorList>
            <person name="Oey H."/>
            <person name="Zakrzewski M."/>
            <person name="Narain K."/>
            <person name="Devi K.R."/>
            <person name="Agatsuma T."/>
            <person name="Nawaratna S."/>
            <person name="Gobert G.N."/>
            <person name="Jones M.K."/>
            <person name="Ragan M.A."/>
            <person name="McManus D.P."/>
            <person name="Krause L."/>
        </authorList>
    </citation>
    <scope>NUCLEOTIDE SEQUENCE [LARGE SCALE GENOMIC DNA]</scope>
    <source>
        <strain evidence="1 2">IND2009</strain>
    </source>
</reference>